<evidence type="ECO:0000313" key="2">
    <source>
        <dbReference type="EMBL" id="GAA4463312.1"/>
    </source>
</evidence>
<sequence length="476" mass="54078">MDRRPLKPDLIVIVSVNLSLGGFEELEQRNKGNDMMSGNRQDPIPSVDATNMASQLQVIRQRLDQYGTFQMPVLETGLYPAANVAGSEREYTNYQLVWVRDNIHIANQMLVIGNDAAAVKTVEALCRFFAKYRHRLQPSSDNQHEINRPHVRFDGTTLSELDSDTPSGAGWNHKQNDALGYYVWLFAKLIAREKLRPTSEQLQILALLIHFFSRIQYWQDEDSGHWEEWPKIEASSIGVVVAALQAVQEIFEIPGVQETLHNHGIDHRFLEKLIRPGTAALHEILPNECIQGNGKQRDVDSALLFLIYPLEIVEGDMADQILSRVTSQLQGAIGIARYKHDSFWSPGYKQQFDEKDRTDAVSADDKRSHLQVRRGTEAQWCIFDPILSCIYAQRFQASGDPEELALQLRHLNRSLQQLTSLDSPFGAYKCPEAYYIEDMDKGVWVANDSTPLLWSQANLRLALHFAELTAKQLPSP</sequence>
<keyword evidence="2" id="KW-0378">Hydrolase</keyword>
<protein>
    <submittedName>
        <fullName evidence="2">Glycoside hydrolase family 15 protein</fullName>
    </submittedName>
</protein>
<proteinExistence type="predicted"/>
<organism evidence="2 3">
    <name type="scientific">Novipirellula rosea</name>
    <dbReference type="NCBI Taxonomy" id="1031540"/>
    <lineage>
        <taxon>Bacteria</taxon>
        <taxon>Pseudomonadati</taxon>
        <taxon>Planctomycetota</taxon>
        <taxon>Planctomycetia</taxon>
        <taxon>Pirellulales</taxon>
        <taxon>Pirellulaceae</taxon>
        <taxon>Novipirellula</taxon>
    </lineage>
</organism>
<name>A0ABP8ND37_9BACT</name>
<dbReference type="SUPFAM" id="SSF48208">
    <property type="entry name" value="Six-hairpin glycosidases"/>
    <property type="match status" value="1"/>
</dbReference>
<feature type="domain" description="GH15-like" evidence="1">
    <location>
        <begin position="75"/>
        <end position="288"/>
    </location>
</feature>
<dbReference type="EMBL" id="BAABGA010000064">
    <property type="protein sequence ID" value="GAA4463312.1"/>
    <property type="molecule type" value="Genomic_DNA"/>
</dbReference>
<dbReference type="Gene3D" id="1.50.10.10">
    <property type="match status" value="1"/>
</dbReference>
<dbReference type="Pfam" id="PF00723">
    <property type="entry name" value="Glyco_hydro_15"/>
    <property type="match status" value="1"/>
</dbReference>
<dbReference type="InterPro" id="IPR011613">
    <property type="entry name" value="GH15-like"/>
</dbReference>
<keyword evidence="3" id="KW-1185">Reference proteome</keyword>
<evidence type="ECO:0000259" key="1">
    <source>
        <dbReference type="Pfam" id="PF00723"/>
    </source>
</evidence>
<dbReference type="InterPro" id="IPR008928">
    <property type="entry name" value="6-hairpin_glycosidase_sf"/>
</dbReference>
<comment type="caution">
    <text evidence="2">The sequence shown here is derived from an EMBL/GenBank/DDBJ whole genome shotgun (WGS) entry which is preliminary data.</text>
</comment>
<dbReference type="InterPro" id="IPR012341">
    <property type="entry name" value="6hp_glycosidase-like_sf"/>
</dbReference>
<reference evidence="3" key="1">
    <citation type="journal article" date="2019" name="Int. J. Syst. Evol. Microbiol.">
        <title>The Global Catalogue of Microorganisms (GCM) 10K type strain sequencing project: providing services to taxonomists for standard genome sequencing and annotation.</title>
        <authorList>
            <consortium name="The Broad Institute Genomics Platform"/>
            <consortium name="The Broad Institute Genome Sequencing Center for Infectious Disease"/>
            <person name="Wu L."/>
            <person name="Ma J."/>
        </authorList>
    </citation>
    <scope>NUCLEOTIDE SEQUENCE [LARGE SCALE GENOMIC DNA]</scope>
    <source>
        <strain evidence="3">JCM 17759</strain>
    </source>
</reference>
<accession>A0ABP8ND37</accession>
<evidence type="ECO:0000313" key="3">
    <source>
        <dbReference type="Proteomes" id="UP001500840"/>
    </source>
</evidence>
<dbReference type="Proteomes" id="UP001500840">
    <property type="component" value="Unassembled WGS sequence"/>
</dbReference>
<dbReference type="GO" id="GO:0016787">
    <property type="term" value="F:hydrolase activity"/>
    <property type="evidence" value="ECO:0007669"/>
    <property type="project" value="UniProtKB-KW"/>
</dbReference>
<gene>
    <name evidence="2" type="ORF">GCM10023156_48340</name>
</gene>
<dbReference type="RefSeq" id="WP_345326237.1">
    <property type="nucleotide sequence ID" value="NZ_BAABGA010000064.1"/>
</dbReference>